<evidence type="ECO:0000313" key="1">
    <source>
        <dbReference type="EMBL" id="KAL3692674.1"/>
    </source>
</evidence>
<organism evidence="1 2">
    <name type="scientific">Riccia sorocarpa</name>
    <dbReference type="NCBI Taxonomy" id="122646"/>
    <lineage>
        <taxon>Eukaryota</taxon>
        <taxon>Viridiplantae</taxon>
        <taxon>Streptophyta</taxon>
        <taxon>Embryophyta</taxon>
        <taxon>Marchantiophyta</taxon>
        <taxon>Marchantiopsida</taxon>
        <taxon>Marchantiidae</taxon>
        <taxon>Marchantiales</taxon>
        <taxon>Ricciaceae</taxon>
        <taxon>Riccia</taxon>
    </lineage>
</organism>
<dbReference type="AlphaFoldDB" id="A0ABD3HTJ7"/>
<protein>
    <submittedName>
        <fullName evidence="1">Uncharacterized protein</fullName>
    </submittedName>
</protein>
<accession>A0ABD3HTJ7</accession>
<comment type="caution">
    <text evidence="1">The sequence shown here is derived from an EMBL/GenBank/DDBJ whole genome shotgun (WGS) entry which is preliminary data.</text>
</comment>
<name>A0ABD3HTJ7_9MARC</name>
<dbReference type="EMBL" id="JBJQOH010000003">
    <property type="protein sequence ID" value="KAL3692674.1"/>
    <property type="molecule type" value="Genomic_DNA"/>
</dbReference>
<gene>
    <name evidence="1" type="ORF">R1sor_006325</name>
</gene>
<dbReference type="Proteomes" id="UP001633002">
    <property type="component" value="Unassembled WGS sequence"/>
</dbReference>
<reference evidence="1 2" key="1">
    <citation type="submission" date="2024-09" db="EMBL/GenBank/DDBJ databases">
        <title>Chromosome-scale assembly of Riccia sorocarpa.</title>
        <authorList>
            <person name="Paukszto L."/>
        </authorList>
    </citation>
    <scope>NUCLEOTIDE SEQUENCE [LARGE SCALE GENOMIC DNA]</scope>
    <source>
        <strain evidence="1">LP-2024</strain>
        <tissue evidence="1">Aerial parts of the thallus</tissue>
    </source>
</reference>
<proteinExistence type="predicted"/>
<keyword evidence="2" id="KW-1185">Reference proteome</keyword>
<evidence type="ECO:0000313" key="2">
    <source>
        <dbReference type="Proteomes" id="UP001633002"/>
    </source>
</evidence>
<sequence length="161" mass="18464">MFHIIWFDLTYQFIHKTEFVEGCRFRNIRSRTLLRRPRIEKDALAVVLLETASSCLLAFVSRREGGDKERDEKSEKRGRLAALASRTSSVRALQHFVVGRREDEGRRMGLRNFVEGRRISVSSVIQVTVLTVNFATTDDLEQHTSATLLELNCTQFSVAAF</sequence>